<dbReference type="PANTHER" id="PTHR24177">
    <property type="entry name" value="CASKIN"/>
    <property type="match status" value="1"/>
</dbReference>
<sequence>MSPEPSEKQRKSDHAEPSADVRLSVPSDPSQSRGPSENFEEEVDEPYYRLLQAAFKGDWESATGFFQQDAASKTAKITSRSETLLHIAALSARDQFLENLVELLYPNPEALEMVDCDGRTALHNAVLCGRIRMVKTLVRSNPKLTQLADKEGRVPLRISSLEASMHKDITWFLAKNTTDDGPSHPFSSPDTIEILIEITNAGHHDITLYLARQYPSILTMKRTKRGQGSFNILFALAMMESYFRSGTRLSVVEALIYRCIPVDLSYNPTDKNSDPGLQCLTRSLWNTVKIVVPMIKRIYEVKMRHKTSVELAERILKAMSQMKTTEIPDFFLEEGPQRNPLVQATAKGNSEIVKLCIQYFPKLFVNSPSWKSLITCAIEYRQERILNLFLKLSSTAELSLVLGPTWNDSENMIKAAASYYPSFDARTKVAGAAFRMQREIQWYDHKTAYIGRSTDDRAESYWTEFVKNHQNLLENGEKWIKDTANSCMLVSTLIATVLFAAAFTIPGGNDNNTGVPLLLGQDSLLVFAISDSLGLFSSMTAILLFLAILTSWYEAQDFLYSLPNRIIMGLVFLFLSLAFMLVAFATTLTILLDKRLEWVLIPIILLTSIPVALFLVLQLPLLYQMIKSTYGRSIFRPESIW</sequence>
<evidence type="ECO:0000256" key="1">
    <source>
        <dbReference type="PROSITE-ProRule" id="PRU00023"/>
    </source>
</evidence>
<dbReference type="Pfam" id="PF12796">
    <property type="entry name" value="Ank_2"/>
    <property type="match status" value="1"/>
</dbReference>
<keyword evidence="3" id="KW-0812">Transmembrane</keyword>
<evidence type="ECO:0000259" key="4">
    <source>
        <dbReference type="Pfam" id="PF13962"/>
    </source>
</evidence>
<name>A0ABD3L5M5_EUCGL</name>
<reference evidence="5 7" key="1">
    <citation type="submission" date="2024-11" db="EMBL/GenBank/DDBJ databases">
        <title>Chromosome-level genome assembly of Eucalyptus globulus Labill. provides insights into its genome evolution.</title>
        <authorList>
            <person name="Li X."/>
        </authorList>
    </citation>
    <scope>NUCLEOTIDE SEQUENCE [LARGE SCALE GENOMIC DNA]</scope>
    <source>
        <strain evidence="5">CL2024</strain>
        <tissue evidence="5">Fresh tender leaves</tissue>
    </source>
</reference>
<feature type="domain" description="PGG" evidence="4">
    <location>
        <begin position="477"/>
        <end position="589"/>
    </location>
</feature>
<dbReference type="Gene3D" id="1.25.40.20">
    <property type="entry name" value="Ankyrin repeat-containing domain"/>
    <property type="match status" value="1"/>
</dbReference>
<protein>
    <recommendedName>
        <fullName evidence="4">PGG domain-containing protein</fullName>
    </recommendedName>
</protein>
<accession>A0ABD3L5M5</accession>
<evidence type="ECO:0000313" key="7">
    <source>
        <dbReference type="Proteomes" id="UP001634007"/>
    </source>
</evidence>
<evidence type="ECO:0000313" key="5">
    <source>
        <dbReference type="EMBL" id="KAL3747108.1"/>
    </source>
</evidence>
<feature type="repeat" description="ANK" evidence="1">
    <location>
        <begin position="117"/>
        <end position="149"/>
    </location>
</feature>
<evidence type="ECO:0000256" key="3">
    <source>
        <dbReference type="SAM" id="Phobius"/>
    </source>
</evidence>
<dbReference type="InterPro" id="IPR002110">
    <property type="entry name" value="Ankyrin_rpt"/>
</dbReference>
<feature type="region of interest" description="Disordered" evidence="2">
    <location>
        <begin position="1"/>
        <end position="42"/>
    </location>
</feature>
<keyword evidence="3" id="KW-0472">Membrane</keyword>
<keyword evidence="1" id="KW-0040">ANK repeat</keyword>
<dbReference type="InterPro" id="IPR036770">
    <property type="entry name" value="Ankyrin_rpt-contain_sf"/>
</dbReference>
<dbReference type="InterPro" id="IPR026961">
    <property type="entry name" value="PGG_dom"/>
</dbReference>
<dbReference type="PANTHER" id="PTHR24177:SF365">
    <property type="entry name" value="ANKYRIN REPEAT-CONTAINING PROTEIN NPR4-LIKE ISOFORM X1"/>
    <property type="match status" value="1"/>
</dbReference>
<feature type="transmembrane region" description="Helical" evidence="3">
    <location>
        <begin position="525"/>
        <end position="549"/>
    </location>
</feature>
<dbReference type="AlphaFoldDB" id="A0ABD3L5M5"/>
<dbReference type="EMBL" id="JBJKBG010000003">
    <property type="protein sequence ID" value="KAL3747114.1"/>
    <property type="molecule type" value="Genomic_DNA"/>
</dbReference>
<keyword evidence="7" id="KW-1185">Reference proteome</keyword>
<dbReference type="SMART" id="SM00248">
    <property type="entry name" value="ANK"/>
    <property type="match status" value="4"/>
</dbReference>
<dbReference type="EMBL" id="JBJKBG010000003">
    <property type="protein sequence ID" value="KAL3747108.1"/>
    <property type="molecule type" value="Genomic_DNA"/>
</dbReference>
<gene>
    <name evidence="5" type="ORF">ACJRO7_015961</name>
    <name evidence="6" type="ORF">ACJRO7_015967</name>
</gene>
<feature type="compositionally biased region" description="Basic and acidic residues" evidence="2">
    <location>
        <begin position="1"/>
        <end position="19"/>
    </location>
</feature>
<proteinExistence type="predicted"/>
<dbReference type="PROSITE" id="PS50297">
    <property type="entry name" value="ANK_REP_REGION"/>
    <property type="match status" value="1"/>
</dbReference>
<evidence type="ECO:0000256" key="2">
    <source>
        <dbReference type="SAM" id="MobiDB-lite"/>
    </source>
</evidence>
<dbReference type="Proteomes" id="UP001634007">
    <property type="component" value="Unassembled WGS sequence"/>
</dbReference>
<dbReference type="PROSITE" id="PS50088">
    <property type="entry name" value="ANK_REPEAT"/>
    <property type="match status" value="1"/>
</dbReference>
<comment type="caution">
    <text evidence="5">The sequence shown here is derived from an EMBL/GenBank/DDBJ whole genome shotgun (WGS) entry which is preliminary data.</text>
</comment>
<feature type="transmembrane region" description="Helical" evidence="3">
    <location>
        <begin position="487"/>
        <end position="505"/>
    </location>
</feature>
<evidence type="ECO:0000313" key="6">
    <source>
        <dbReference type="EMBL" id="KAL3747114.1"/>
    </source>
</evidence>
<dbReference type="Pfam" id="PF13962">
    <property type="entry name" value="PGG"/>
    <property type="match status" value="1"/>
</dbReference>
<organism evidence="5 7">
    <name type="scientific">Eucalyptus globulus</name>
    <name type="common">Tasmanian blue gum</name>
    <dbReference type="NCBI Taxonomy" id="34317"/>
    <lineage>
        <taxon>Eukaryota</taxon>
        <taxon>Viridiplantae</taxon>
        <taxon>Streptophyta</taxon>
        <taxon>Embryophyta</taxon>
        <taxon>Tracheophyta</taxon>
        <taxon>Spermatophyta</taxon>
        <taxon>Magnoliopsida</taxon>
        <taxon>eudicotyledons</taxon>
        <taxon>Gunneridae</taxon>
        <taxon>Pentapetalae</taxon>
        <taxon>rosids</taxon>
        <taxon>malvids</taxon>
        <taxon>Myrtales</taxon>
        <taxon>Myrtaceae</taxon>
        <taxon>Myrtoideae</taxon>
        <taxon>Eucalypteae</taxon>
        <taxon>Eucalyptus</taxon>
    </lineage>
</organism>
<keyword evidence="3" id="KW-1133">Transmembrane helix</keyword>
<dbReference type="SUPFAM" id="SSF48403">
    <property type="entry name" value="Ankyrin repeat"/>
    <property type="match status" value="1"/>
</dbReference>
<feature type="transmembrane region" description="Helical" evidence="3">
    <location>
        <begin position="598"/>
        <end position="623"/>
    </location>
</feature>
<feature type="transmembrane region" description="Helical" evidence="3">
    <location>
        <begin position="570"/>
        <end position="592"/>
    </location>
</feature>